<comment type="caution">
    <text evidence="4">The sequence shown here is derived from an EMBL/GenBank/DDBJ whole genome shotgun (WGS) entry which is preliminary data.</text>
</comment>
<proteinExistence type="predicted"/>
<gene>
    <name evidence="4" type="ORF">CTheo_5827</name>
</gene>
<evidence type="ECO:0000256" key="3">
    <source>
        <dbReference type="SAM" id="SignalP"/>
    </source>
</evidence>
<evidence type="ECO:0000256" key="1">
    <source>
        <dbReference type="ARBA" id="ARBA00022729"/>
    </source>
</evidence>
<dbReference type="AlphaFoldDB" id="A0A5N5QH01"/>
<feature type="signal peptide" evidence="3">
    <location>
        <begin position="1"/>
        <end position="19"/>
    </location>
</feature>
<dbReference type="InterPro" id="IPR051477">
    <property type="entry name" value="Expansin_CellWall"/>
</dbReference>
<dbReference type="PANTHER" id="PTHR31836">
    <property type="match status" value="1"/>
</dbReference>
<dbReference type="PANTHER" id="PTHR31836:SF28">
    <property type="entry name" value="SRCR DOMAIN-CONTAINING PROTEIN-RELATED"/>
    <property type="match status" value="1"/>
</dbReference>
<feature type="compositionally biased region" description="Low complexity" evidence="2">
    <location>
        <begin position="160"/>
        <end position="183"/>
    </location>
</feature>
<feature type="region of interest" description="Disordered" evidence="2">
    <location>
        <begin position="141"/>
        <end position="262"/>
    </location>
</feature>
<feature type="compositionally biased region" description="Low complexity" evidence="2">
    <location>
        <begin position="196"/>
        <end position="249"/>
    </location>
</feature>
<dbReference type="CDD" id="cd22191">
    <property type="entry name" value="DPBB_RlpA_EXP_N-like"/>
    <property type="match status" value="1"/>
</dbReference>
<accession>A0A5N5QH01</accession>
<dbReference type="Proteomes" id="UP000383932">
    <property type="component" value="Unassembled WGS sequence"/>
</dbReference>
<sequence length="284" mass="29247">MFAFGTLAITASLAAVVIADHGHNLLGRSHHHHIDHAALHKRAYTGQATYYAVGLGACGQYSQPSDFIVALNSAQYGGGYPGPHCFQSVRICKTGTDNCQNAVIMDECPTCAYGSLDMSEGLFKAFSSLDAGVFPISWTFAGESSDDNPPKPTTTKENKPTTTWKPEPTPEPTTTWEPPTTTSSKKKTTTSPPPETTSSEEPTTTSSTSSTPTTTSTTETPTSTSTSVATSTSSSTTSSAAPSATAASSGSGGAQGSSGNSNLKDANEIVLALGQLAVVAHSAK</sequence>
<dbReference type="OrthoDB" id="623670at2759"/>
<keyword evidence="1 3" id="KW-0732">Signal</keyword>
<dbReference type="SUPFAM" id="SSF50685">
    <property type="entry name" value="Barwin-like endoglucanases"/>
    <property type="match status" value="1"/>
</dbReference>
<dbReference type="Gene3D" id="2.40.40.10">
    <property type="entry name" value="RlpA-like domain"/>
    <property type="match status" value="1"/>
</dbReference>
<dbReference type="InterPro" id="IPR036908">
    <property type="entry name" value="RlpA-like_sf"/>
</dbReference>
<reference evidence="4 5" key="1">
    <citation type="journal article" date="2019" name="Fungal Biol. Biotechnol.">
        <title>Draft genome sequence of fastidious pathogen Ceratobasidium theobromae, which causes vascular-streak dieback in Theobroma cacao.</title>
        <authorList>
            <person name="Ali S.S."/>
            <person name="Asman A."/>
            <person name="Shao J."/>
            <person name="Firmansyah A.P."/>
            <person name="Susilo A.W."/>
            <person name="Rosmana A."/>
            <person name="McMahon P."/>
            <person name="Junaid M."/>
            <person name="Guest D."/>
            <person name="Kheng T.Y."/>
            <person name="Meinhardt L.W."/>
            <person name="Bailey B.A."/>
        </authorList>
    </citation>
    <scope>NUCLEOTIDE SEQUENCE [LARGE SCALE GENOMIC DNA]</scope>
    <source>
        <strain evidence="4 5">CT2</strain>
    </source>
</reference>
<protein>
    <submittedName>
        <fullName evidence="4">Uncharacterized protein</fullName>
    </submittedName>
</protein>
<name>A0A5N5QH01_9AGAM</name>
<keyword evidence="5" id="KW-1185">Reference proteome</keyword>
<evidence type="ECO:0000313" key="5">
    <source>
        <dbReference type="Proteomes" id="UP000383932"/>
    </source>
</evidence>
<evidence type="ECO:0000313" key="4">
    <source>
        <dbReference type="EMBL" id="KAB5590736.1"/>
    </source>
</evidence>
<dbReference type="EMBL" id="SSOP01000148">
    <property type="protein sequence ID" value="KAB5590736.1"/>
    <property type="molecule type" value="Genomic_DNA"/>
</dbReference>
<feature type="chain" id="PRO_5024290249" evidence="3">
    <location>
        <begin position="20"/>
        <end position="284"/>
    </location>
</feature>
<evidence type="ECO:0000256" key="2">
    <source>
        <dbReference type="SAM" id="MobiDB-lite"/>
    </source>
</evidence>
<organism evidence="4 5">
    <name type="scientific">Ceratobasidium theobromae</name>
    <dbReference type="NCBI Taxonomy" id="1582974"/>
    <lineage>
        <taxon>Eukaryota</taxon>
        <taxon>Fungi</taxon>
        <taxon>Dikarya</taxon>
        <taxon>Basidiomycota</taxon>
        <taxon>Agaricomycotina</taxon>
        <taxon>Agaricomycetes</taxon>
        <taxon>Cantharellales</taxon>
        <taxon>Ceratobasidiaceae</taxon>
        <taxon>Ceratobasidium</taxon>
    </lineage>
</organism>